<dbReference type="EMBL" id="CP065726">
    <property type="protein sequence ID" value="QPT37362.1"/>
    <property type="molecule type" value="Genomic_DNA"/>
</dbReference>
<dbReference type="Gene3D" id="3.30.70.1400">
    <property type="entry name" value="Aminomethyltransferase beta-barrel domains"/>
    <property type="match status" value="1"/>
</dbReference>
<dbReference type="PANTHER" id="PTHR22602">
    <property type="entry name" value="TRANSFERASE CAF17, MITOCHONDRIAL-RELATED"/>
    <property type="match status" value="1"/>
</dbReference>
<dbReference type="AlphaFoldDB" id="A0A7T3ERY5"/>
<dbReference type="Gene3D" id="2.40.30.160">
    <property type="match status" value="1"/>
</dbReference>
<dbReference type="InterPro" id="IPR045179">
    <property type="entry name" value="YgfZ/GcvT"/>
</dbReference>
<organism evidence="1 2">
    <name type="scientific">Neisseria cinerea</name>
    <dbReference type="NCBI Taxonomy" id="483"/>
    <lineage>
        <taxon>Bacteria</taxon>
        <taxon>Pseudomonadati</taxon>
        <taxon>Pseudomonadota</taxon>
        <taxon>Betaproteobacteria</taxon>
        <taxon>Neisseriales</taxon>
        <taxon>Neisseriaceae</taxon>
        <taxon>Neisseria</taxon>
    </lineage>
</organism>
<keyword evidence="2" id="KW-1185">Reference proteome</keyword>
<dbReference type="PIRSF" id="PIRSF006487">
    <property type="entry name" value="GcvT"/>
    <property type="match status" value="1"/>
</dbReference>
<dbReference type="RefSeq" id="WP_167395527.1">
    <property type="nucleotide sequence ID" value="NZ_CP065726.1"/>
</dbReference>
<dbReference type="PANTHER" id="PTHR22602:SF0">
    <property type="entry name" value="TRANSFERASE CAF17, MITOCHONDRIAL-RELATED"/>
    <property type="match status" value="1"/>
</dbReference>
<gene>
    <name evidence="1" type="ORF">I6G28_05260</name>
</gene>
<sequence length="287" mass="30878">MKTLLPSFGVVRVSGKDRQSFLHGQLSNDINHLQSGQACYATYNTPKGRVIANMLVINRGDDLLLAMSEDLTESTVKRLRMFVLRAKVVFEIPDNYGVGAELAESAEPLAAREPNLAFAAQQDSDGICSIALPHGGILRIAPETALPPYDAAAESAWKLHEIRSGYPWICAATKETAVAQMLNQHIIGGVHFKKGCYPGQEIIARAQYRGQVKRGLAVLSGNSAVEAGTLLAADGEEAGIVLDSVKDSENFTALAVIKFSAAQKELTVPNGGIFKAVHLFFKTENAE</sequence>
<name>A0A7T3ERY5_NEICI</name>
<dbReference type="Proteomes" id="UP000594865">
    <property type="component" value="Chromosome"/>
</dbReference>
<dbReference type="NCBIfam" id="TIGR03317">
    <property type="entry name" value="ygfZ_signature"/>
    <property type="match status" value="1"/>
</dbReference>
<accession>A0A7T3ERY5</accession>
<reference evidence="1 2" key="1">
    <citation type="submission" date="2020-12" db="EMBL/GenBank/DDBJ databases">
        <title>FDA dAtabase for Regulatory Grade micrObial Sequences (FDA-ARGOS): Supporting development and validation of Infectious Disease Dx tests.</title>
        <authorList>
            <person name="Sproer C."/>
            <person name="Gronow S."/>
            <person name="Severitt S."/>
            <person name="Schroder I."/>
            <person name="Tallon L."/>
            <person name="Sadzewicz L."/>
            <person name="Zhao X."/>
            <person name="Boylan J."/>
            <person name="Ott S."/>
            <person name="Bowen H."/>
            <person name="Vavikolanu K."/>
            <person name="Mehta A."/>
            <person name="Aluvathingal J."/>
            <person name="Nadendla S."/>
            <person name="Lowell S."/>
            <person name="Myers T."/>
            <person name="Yan Y."/>
            <person name="Sichtig H."/>
        </authorList>
    </citation>
    <scope>NUCLEOTIDE SEQUENCE [LARGE SCALE GENOMIC DNA]</scope>
    <source>
        <strain evidence="1 2">FDAARGOS_871</strain>
    </source>
</reference>
<dbReference type="GeneID" id="84021017"/>
<dbReference type="InterPro" id="IPR017703">
    <property type="entry name" value="YgfZ/GCV_T_CS"/>
</dbReference>
<proteinExistence type="predicted"/>
<dbReference type="GO" id="GO:0016226">
    <property type="term" value="P:iron-sulfur cluster assembly"/>
    <property type="evidence" value="ECO:0007669"/>
    <property type="project" value="TreeGrafter"/>
</dbReference>
<protein>
    <submittedName>
        <fullName evidence="1">Folate-binding protein YgfZ</fullName>
    </submittedName>
</protein>
<dbReference type="SUPFAM" id="SSF103025">
    <property type="entry name" value="Folate-binding domain"/>
    <property type="match status" value="1"/>
</dbReference>
<evidence type="ECO:0000313" key="2">
    <source>
        <dbReference type="Proteomes" id="UP000594865"/>
    </source>
</evidence>
<evidence type="ECO:0000313" key="1">
    <source>
        <dbReference type="EMBL" id="QPT37362.1"/>
    </source>
</evidence>